<evidence type="ECO:0000313" key="2">
    <source>
        <dbReference type="EMBL" id="RLP76208.1"/>
    </source>
</evidence>
<dbReference type="OrthoDB" id="2971563at2"/>
<dbReference type="PANTHER" id="PTHR23131">
    <property type="entry name" value="ENDORIBONUCLEASE LACTB2"/>
    <property type="match status" value="1"/>
</dbReference>
<dbReference type="PANTHER" id="PTHR23131:SF4">
    <property type="entry name" value="METALLO-BETA-LACTAMASE SUPERFAMILY POTEIN"/>
    <property type="match status" value="1"/>
</dbReference>
<dbReference type="InterPro" id="IPR048933">
    <property type="entry name" value="B_lactamase-like_C"/>
</dbReference>
<dbReference type="Pfam" id="PF00753">
    <property type="entry name" value="Lactamase_B"/>
    <property type="match status" value="1"/>
</dbReference>
<dbReference type="AlphaFoldDB" id="A0A3L7A8N8"/>
<dbReference type="Gene3D" id="1.10.10.10">
    <property type="entry name" value="Winged helix-like DNA-binding domain superfamily/Winged helix DNA-binding domain"/>
    <property type="match status" value="1"/>
</dbReference>
<dbReference type="InterPro" id="IPR036866">
    <property type="entry name" value="RibonucZ/Hydroxyglut_hydro"/>
</dbReference>
<comment type="caution">
    <text evidence="2">The sequence shown here is derived from an EMBL/GenBank/DDBJ whole genome shotgun (WGS) entry which is preliminary data.</text>
</comment>
<keyword evidence="2" id="KW-0378">Hydrolase</keyword>
<dbReference type="InterPro" id="IPR050662">
    <property type="entry name" value="Sec-metab_biosynth-thioest"/>
</dbReference>
<feature type="domain" description="Metallo-beta-lactamase" evidence="1">
    <location>
        <begin position="54"/>
        <end position="270"/>
    </location>
</feature>
<keyword evidence="3" id="KW-1185">Reference proteome</keyword>
<evidence type="ECO:0000313" key="3">
    <source>
        <dbReference type="Proteomes" id="UP000269692"/>
    </source>
</evidence>
<dbReference type="InterPro" id="IPR036388">
    <property type="entry name" value="WH-like_DNA-bd_sf"/>
</dbReference>
<dbReference type="Pfam" id="PF21221">
    <property type="entry name" value="B_lactamase-like_C"/>
    <property type="match status" value="1"/>
</dbReference>
<dbReference type="Proteomes" id="UP000269692">
    <property type="component" value="Unassembled WGS sequence"/>
</dbReference>
<dbReference type="InterPro" id="IPR001279">
    <property type="entry name" value="Metallo-B-lactamas"/>
</dbReference>
<organism evidence="2 3">
    <name type="scientific">Xanthobacter tagetidis</name>
    <dbReference type="NCBI Taxonomy" id="60216"/>
    <lineage>
        <taxon>Bacteria</taxon>
        <taxon>Pseudomonadati</taxon>
        <taxon>Pseudomonadota</taxon>
        <taxon>Alphaproteobacteria</taxon>
        <taxon>Hyphomicrobiales</taxon>
        <taxon>Xanthobacteraceae</taxon>
        <taxon>Xanthobacter</taxon>
    </lineage>
</organism>
<dbReference type="RefSeq" id="WP_121624239.1">
    <property type="nucleotide sequence ID" value="NZ_JACIIW010000002.1"/>
</dbReference>
<accession>A0A3L7A8N8</accession>
<dbReference type="EMBL" id="RCTF01000013">
    <property type="protein sequence ID" value="RLP76208.1"/>
    <property type="molecule type" value="Genomic_DNA"/>
</dbReference>
<evidence type="ECO:0000259" key="1">
    <source>
        <dbReference type="SMART" id="SM00849"/>
    </source>
</evidence>
<sequence length="362" mass="39841">MSAETIAPASAHTSAQTHASPAFAEIDRPFARITEVADGIIRFDTPVPFRGLRQVNVWLIRDGDGWTQVDCGYGEPRVQEALEEAWRTVLGGKPVTRLIVTHFHPDHSGNCRYISERWNVRPHMTQLEWMCANLAVKDSFTDDIASRSRFYARNGAAPEKVAQFDAEVLPYSDGVALPEAARRIADRGTLQIGGDDWHILTGGGHSPDLAGLYCPKRKVYISGDQLLPKITTNVSVWQVEPEADPLGEFMASLGRMEERVGADFLVLPSHGDPFQGPNDRIAVLREHHHARLDTVRDAIRAHGGTASAGDCLAAMFSRPLDGHQLGFAMGEAIAHLNHLVELGEAERLVGNDGITRFHLLNR</sequence>
<gene>
    <name evidence="2" type="ORF">D9R14_15440</name>
</gene>
<reference evidence="2 3" key="1">
    <citation type="submission" date="2018-10" db="EMBL/GenBank/DDBJ databases">
        <title>Xanthobacter tagetidis genome sequencing and assembly.</title>
        <authorList>
            <person name="Maclea K.S."/>
            <person name="Goen A.E."/>
            <person name="Fatima S.A."/>
        </authorList>
    </citation>
    <scope>NUCLEOTIDE SEQUENCE [LARGE SCALE GENOMIC DNA]</scope>
    <source>
        <strain evidence="2 3">ATCC 700314</strain>
    </source>
</reference>
<dbReference type="GO" id="GO:0016787">
    <property type="term" value="F:hydrolase activity"/>
    <property type="evidence" value="ECO:0007669"/>
    <property type="project" value="UniProtKB-KW"/>
</dbReference>
<dbReference type="SMART" id="SM00849">
    <property type="entry name" value="Lactamase_B"/>
    <property type="match status" value="1"/>
</dbReference>
<protein>
    <submittedName>
        <fullName evidence="2">MBL fold metallo-hydrolase</fullName>
    </submittedName>
</protein>
<proteinExistence type="predicted"/>
<dbReference type="Gene3D" id="3.60.15.10">
    <property type="entry name" value="Ribonuclease Z/Hydroxyacylglutathione hydrolase-like"/>
    <property type="match status" value="1"/>
</dbReference>
<name>A0A3L7A8N8_9HYPH</name>
<dbReference type="SUPFAM" id="SSF56281">
    <property type="entry name" value="Metallo-hydrolase/oxidoreductase"/>
    <property type="match status" value="1"/>
</dbReference>